<dbReference type="Pfam" id="PF00078">
    <property type="entry name" value="RVT_1"/>
    <property type="match status" value="1"/>
</dbReference>
<organism evidence="2 3">
    <name type="scientific">Didymodactylos carnosus</name>
    <dbReference type="NCBI Taxonomy" id="1234261"/>
    <lineage>
        <taxon>Eukaryota</taxon>
        <taxon>Metazoa</taxon>
        <taxon>Spiralia</taxon>
        <taxon>Gnathifera</taxon>
        <taxon>Rotifera</taxon>
        <taxon>Eurotatoria</taxon>
        <taxon>Bdelloidea</taxon>
        <taxon>Philodinida</taxon>
        <taxon>Philodinidae</taxon>
        <taxon>Didymodactylos</taxon>
    </lineage>
</organism>
<evidence type="ECO:0000259" key="1">
    <source>
        <dbReference type="Pfam" id="PF00078"/>
    </source>
</evidence>
<dbReference type="InterPro" id="IPR000477">
    <property type="entry name" value="RT_dom"/>
</dbReference>
<sequence>DSALPVTLLHILSKPLERVVDTQLYNYLTKNNLLTCQQSGFRHRDSTINQLIDFVHEVALGFEENKLTRAIFLDFKKAFDSVWHVGLLCKLKQKGVSNNTLN</sequence>
<dbReference type="AlphaFoldDB" id="A0A8S2W7B7"/>
<feature type="non-terminal residue" evidence="2">
    <location>
        <position position="1"/>
    </location>
</feature>
<feature type="domain" description="Reverse transcriptase" evidence="1">
    <location>
        <begin position="5"/>
        <end position="97"/>
    </location>
</feature>
<comment type="caution">
    <text evidence="2">The sequence shown here is derived from an EMBL/GenBank/DDBJ whole genome shotgun (WGS) entry which is preliminary data.</text>
</comment>
<dbReference type="EMBL" id="CAJOBA010074619">
    <property type="protein sequence ID" value="CAF4410631.1"/>
    <property type="molecule type" value="Genomic_DNA"/>
</dbReference>
<evidence type="ECO:0000313" key="2">
    <source>
        <dbReference type="EMBL" id="CAF4410631.1"/>
    </source>
</evidence>
<dbReference type="Proteomes" id="UP000682733">
    <property type="component" value="Unassembled WGS sequence"/>
</dbReference>
<dbReference type="PANTHER" id="PTHR19446">
    <property type="entry name" value="REVERSE TRANSCRIPTASES"/>
    <property type="match status" value="1"/>
</dbReference>
<evidence type="ECO:0000313" key="3">
    <source>
        <dbReference type="Proteomes" id="UP000682733"/>
    </source>
</evidence>
<protein>
    <recommendedName>
        <fullName evidence="1">Reverse transcriptase domain-containing protein</fullName>
    </recommendedName>
</protein>
<gene>
    <name evidence="2" type="ORF">TMI583_LOCUS43961</name>
</gene>
<proteinExistence type="predicted"/>
<name>A0A8S2W7B7_9BILA</name>
<accession>A0A8S2W7B7</accession>
<reference evidence="2" key="1">
    <citation type="submission" date="2021-02" db="EMBL/GenBank/DDBJ databases">
        <authorList>
            <person name="Nowell W R."/>
        </authorList>
    </citation>
    <scope>NUCLEOTIDE SEQUENCE</scope>
</reference>